<dbReference type="EMBL" id="BSXN01003603">
    <property type="protein sequence ID" value="GME79614.1"/>
    <property type="molecule type" value="Genomic_DNA"/>
</dbReference>
<protein>
    <submittedName>
        <fullName evidence="2">Unnamed protein product</fullName>
    </submittedName>
</protein>
<evidence type="ECO:0000256" key="1">
    <source>
        <dbReference type="SAM" id="MobiDB-lite"/>
    </source>
</evidence>
<feature type="region of interest" description="Disordered" evidence="1">
    <location>
        <begin position="38"/>
        <end position="59"/>
    </location>
</feature>
<dbReference type="AlphaFoldDB" id="A0A9W6WKC6"/>
<feature type="compositionally biased region" description="Basic and acidic residues" evidence="1">
    <location>
        <begin position="7"/>
        <end position="19"/>
    </location>
</feature>
<name>A0A9W6WKC6_CANBO</name>
<feature type="compositionally biased region" description="Polar residues" evidence="1">
    <location>
        <begin position="41"/>
        <end position="55"/>
    </location>
</feature>
<evidence type="ECO:0000313" key="2">
    <source>
        <dbReference type="EMBL" id="GME79614.1"/>
    </source>
</evidence>
<keyword evidence="3" id="KW-1185">Reference proteome</keyword>
<comment type="caution">
    <text evidence="2">The sequence shown here is derived from an EMBL/GenBank/DDBJ whole genome shotgun (WGS) entry which is preliminary data.</text>
</comment>
<organism evidence="2 3">
    <name type="scientific">Candida boidinii</name>
    <name type="common">Yeast</name>
    <dbReference type="NCBI Taxonomy" id="5477"/>
    <lineage>
        <taxon>Eukaryota</taxon>
        <taxon>Fungi</taxon>
        <taxon>Dikarya</taxon>
        <taxon>Ascomycota</taxon>
        <taxon>Saccharomycotina</taxon>
        <taxon>Pichiomycetes</taxon>
        <taxon>Pichiales</taxon>
        <taxon>Pichiaceae</taxon>
        <taxon>Ogataea</taxon>
        <taxon>Ogataea/Candida clade</taxon>
    </lineage>
</organism>
<feature type="region of interest" description="Disordered" evidence="1">
    <location>
        <begin position="1"/>
        <end position="22"/>
    </location>
</feature>
<dbReference type="Proteomes" id="UP001165120">
    <property type="component" value="Unassembled WGS sequence"/>
</dbReference>
<reference evidence="2" key="1">
    <citation type="submission" date="2023-04" db="EMBL/GenBank/DDBJ databases">
        <title>Candida boidinii NBRC 10035.</title>
        <authorList>
            <person name="Ichikawa N."/>
            <person name="Sato H."/>
            <person name="Tonouchi N."/>
        </authorList>
    </citation>
    <scope>NUCLEOTIDE SEQUENCE</scope>
    <source>
        <strain evidence="2">NBRC 10035</strain>
    </source>
</reference>
<proteinExistence type="predicted"/>
<evidence type="ECO:0000313" key="3">
    <source>
        <dbReference type="Proteomes" id="UP001165120"/>
    </source>
</evidence>
<accession>A0A9W6WKC6</accession>
<gene>
    <name evidence="2" type="ORF">Cboi02_000617400</name>
</gene>
<sequence length="197" mass="23481">MKIRNQQIDDKSNASDFKDPQINTIDGQLVNSQEHTEHNDLVTTINSPDTKQSSPFGDDEEISFTISKVQDFIQMKRKQLKEDLCEDYIPDVNKEQDFNKIDGTQPSDQVKQQNSEVIIQWNRKDWKKLLNYIRVFKITKNYKMLNIKKLKNEFKILNLSDFYLRMRILQKMILIKKLNKSYQKRDKFNSKSIKKTI</sequence>